<proteinExistence type="predicted"/>
<keyword evidence="2" id="KW-1185">Reference proteome</keyword>
<dbReference type="Proteomes" id="UP000315131">
    <property type="component" value="Unassembled WGS sequence"/>
</dbReference>
<sequence length="187" mass="21162">MSIHFAKDLADFPKKGNGQLNPSEFYYSESVDKAVDEVILRFNFKDLNIAVGEEIMISAVAQFGKGKNREEHFATDETLTNGKFYFTYQIENFKNYAGTDQIREITLSEAQALPSWDEVRKTYASMLDSGVNKKDGVYKPSIWDLIYDFNDPSRETQLGDYPTTYTLGTGSCSDSTNLILRVVPDSQ</sequence>
<comment type="caution">
    <text evidence="1">The sequence shown here is derived from an EMBL/GenBank/DDBJ whole genome shotgun (WGS) entry which is preliminary data.</text>
</comment>
<accession>A0A550I2B8</accession>
<evidence type="ECO:0000313" key="2">
    <source>
        <dbReference type="Proteomes" id="UP000315131"/>
    </source>
</evidence>
<reference evidence="1 2" key="1">
    <citation type="submission" date="2019-06" db="EMBL/GenBank/DDBJ databases">
        <title>Gramella sabulilitoris sp. nov., isolated from a marine sand.</title>
        <authorList>
            <person name="Yoon J.-H."/>
        </authorList>
    </citation>
    <scope>NUCLEOTIDE SEQUENCE [LARGE SCALE GENOMIC DNA]</scope>
    <source>
        <strain evidence="1 2">HSMS-1</strain>
    </source>
</reference>
<dbReference type="EMBL" id="VHSF01000002">
    <property type="protein sequence ID" value="TRO65100.1"/>
    <property type="molecule type" value="Genomic_DNA"/>
</dbReference>
<evidence type="ECO:0000313" key="1">
    <source>
        <dbReference type="EMBL" id="TRO65100.1"/>
    </source>
</evidence>
<dbReference type="AlphaFoldDB" id="A0A550I2B8"/>
<protein>
    <submittedName>
        <fullName evidence="1">Uncharacterized protein</fullName>
    </submittedName>
</protein>
<organism evidence="1 2">
    <name type="scientific">Christiangramia sabulilitoris</name>
    <dbReference type="NCBI Taxonomy" id="2583991"/>
    <lineage>
        <taxon>Bacteria</taxon>
        <taxon>Pseudomonadati</taxon>
        <taxon>Bacteroidota</taxon>
        <taxon>Flavobacteriia</taxon>
        <taxon>Flavobacteriales</taxon>
        <taxon>Flavobacteriaceae</taxon>
        <taxon>Christiangramia</taxon>
    </lineage>
</organism>
<gene>
    <name evidence="1" type="ORF">FGM01_06755</name>
</gene>
<name>A0A550I2B8_9FLAO</name>
<dbReference type="OrthoDB" id="1421626at2"/>
<dbReference type="RefSeq" id="WP_143410394.1">
    <property type="nucleotide sequence ID" value="NZ_VHSF01000002.1"/>
</dbReference>